<evidence type="ECO:0000313" key="2">
    <source>
        <dbReference type="Proteomes" id="UP000801492"/>
    </source>
</evidence>
<reference evidence="1" key="1">
    <citation type="submission" date="2019-08" db="EMBL/GenBank/DDBJ databases">
        <title>The genome of the North American firefly Photinus pyralis.</title>
        <authorList>
            <consortium name="Photinus pyralis genome working group"/>
            <person name="Fallon T.R."/>
            <person name="Sander Lower S.E."/>
            <person name="Weng J.-K."/>
        </authorList>
    </citation>
    <scope>NUCLEOTIDE SEQUENCE</scope>
    <source>
        <strain evidence="1">TRF0915ILg1</strain>
        <tissue evidence="1">Whole body</tissue>
    </source>
</reference>
<accession>A0A8K0G6U6</accession>
<dbReference type="Gene3D" id="3.40.50.300">
    <property type="entry name" value="P-loop containing nucleotide triphosphate hydrolases"/>
    <property type="match status" value="1"/>
</dbReference>
<protein>
    <submittedName>
        <fullName evidence="1">Uncharacterized protein</fullName>
    </submittedName>
</protein>
<sequence length="77" mass="9040">MSRLKNARNITLVAVGDKCSKKTELLLKYTSDKKFECSVFINNVQEIIVDRIPYSVYFMDTESEDDYKTLRQYAYAK</sequence>
<dbReference type="Proteomes" id="UP000801492">
    <property type="component" value="Unassembled WGS sequence"/>
</dbReference>
<dbReference type="InterPro" id="IPR027417">
    <property type="entry name" value="P-loop_NTPase"/>
</dbReference>
<dbReference type="OrthoDB" id="6726184at2759"/>
<comment type="caution">
    <text evidence="1">The sequence shown here is derived from an EMBL/GenBank/DDBJ whole genome shotgun (WGS) entry which is preliminary data.</text>
</comment>
<feature type="non-terminal residue" evidence="1">
    <location>
        <position position="77"/>
    </location>
</feature>
<proteinExistence type="predicted"/>
<dbReference type="AlphaFoldDB" id="A0A8K0G6U6"/>
<dbReference type="EMBL" id="VTPC01079106">
    <property type="protein sequence ID" value="KAF2888194.1"/>
    <property type="molecule type" value="Genomic_DNA"/>
</dbReference>
<keyword evidence="2" id="KW-1185">Reference proteome</keyword>
<organism evidence="1 2">
    <name type="scientific">Ignelater luminosus</name>
    <name type="common">Cucubano</name>
    <name type="synonym">Pyrophorus luminosus</name>
    <dbReference type="NCBI Taxonomy" id="2038154"/>
    <lineage>
        <taxon>Eukaryota</taxon>
        <taxon>Metazoa</taxon>
        <taxon>Ecdysozoa</taxon>
        <taxon>Arthropoda</taxon>
        <taxon>Hexapoda</taxon>
        <taxon>Insecta</taxon>
        <taxon>Pterygota</taxon>
        <taxon>Neoptera</taxon>
        <taxon>Endopterygota</taxon>
        <taxon>Coleoptera</taxon>
        <taxon>Polyphaga</taxon>
        <taxon>Elateriformia</taxon>
        <taxon>Elateroidea</taxon>
        <taxon>Elateridae</taxon>
        <taxon>Agrypninae</taxon>
        <taxon>Pyrophorini</taxon>
        <taxon>Ignelater</taxon>
    </lineage>
</organism>
<name>A0A8K0G6U6_IGNLU</name>
<gene>
    <name evidence="1" type="ORF">ILUMI_17979</name>
</gene>
<evidence type="ECO:0000313" key="1">
    <source>
        <dbReference type="EMBL" id="KAF2888194.1"/>
    </source>
</evidence>